<organism evidence="1">
    <name type="scientific">marine sediment metagenome</name>
    <dbReference type="NCBI Taxonomy" id="412755"/>
    <lineage>
        <taxon>unclassified sequences</taxon>
        <taxon>metagenomes</taxon>
        <taxon>ecological metagenomes</taxon>
    </lineage>
</organism>
<proteinExistence type="predicted"/>
<dbReference type="AlphaFoldDB" id="A0A0F9L4U4"/>
<reference evidence="1" key="1">
    <citation type="journal article" date="2015" name="Nature">
        <title>Complex archaea that bridge the gap between prokaryotes and eukaryotes.</title>
        <authorList>
            <person name="Spang A."/>
            <person name="Saw J.H."/>
            <person name="Jorgensen S.L."/>
            <person name="Zaremba-Niedzwiedzka K."/>
            <person name="Martijn J."/>
            <person name="Lind A.E."/>
            <person name="van Eijk R."/>
            <person name="Schleper C."/>
            <person name="Guy L."/>
            <person name="Ettema T.J."/>
        </authorList>
    </citation>
    <scope>NUCLEOTIDE SEQUENCE</scope>
</reference>
<comment type="caution">
    <text evidence="1">The sequence shown here is derived from an EMBL/GenBank/DDBJ whole genome shotgun (WGS) entry which is preliminary data.</text>
</comment>
<sequence>MMARSSLLKSISIFILFIIFIAISFADSEGPLNPSTVTCCAAGAGDEDWFDENLALTSNNQRGKTTVGGLSPTGPTFENSVKLVQGGSITGDDKSTGANLPASDAFASYGGSSDLWGLSWSASDINAADFGVAFAAEGTGFEAGVSSFLKVTNFGFDVNGTINGILVEIEYRDFDEDQAQVDSFRITVTFTPVVDSCTAPGSGDWIIINGDFCTLNVADTITGNLNISDGSLEIQASGVLTISGGVIYIENGASNNNITILSGGQING</sequence>
<evidence type="ECO:0000313" key="1">
    <source>
        <dbReference type="EMBL" id="KKM48773.1"/>
    </source>
</evidence>
<name>A0A0F9L4U4_9ZZZZ</name>
<gene>
    <name evidence="1" type="ORF">LCGC14_1557370</name>
</gene>
<dbReference type="EMBL" id="LAZR01011989">
    <property type="protein sequence ID" value="KKM48773.1"/>
    <property type="molecule type" value="Genomic_DNA"/>
</dbReference>
<accession>A0A0F9L4U4</accession>
<protein>
    <submittedName>
        <fullName evidence="1">Uncharacterized protein</fullName>
    </submittedName>
</protein>